<name>A0A1M6SA24_9FIRM</name>
<dbReference type="NCBIfam" id="TIGR00071">
    <property type="entry name" value="hisT_truA"/>
    <property type="match status" value="1"/>
</dbReference>
<evidence type="ECO:0000256" key="1">
    <source>
        <dbReference type="ARBA" id="ARBA00009375"/>
    </source>
</evidence>
<comment type="function">
    <text evidence="4">Formation of pseudouridine at positions 38, 39 and 40 in the anticodon stem and loop of transfer RNAs.</text>
</comment>
<evidence type="ECO:0000313" key="10">
    <source>
        <dbReference type="Proteomes" id="UP000184386"/>
    </source>
</evidence>
<gene>
    <name evidence="4" type="primary">truA</name>
    <name evidence="9" type="ORF">SAMN02745136_02463</name>
</gene>
<evidence type="ECO:0000256" key="3">
    <source>
        <dbReference type="ARBA" id="ARBA00023235"/>
    </source>
</evidence>
<dbReference type="Proteomes" id="UP000184386">
    <property type="component" value="Unassembled WGS sequence"/>
</dbReference>
<comment type="similarity">
    <text evidence="1 4 7">Belongs to the tRNA pseudouridine synthase TruA family.</text>
</comment>
<keyword evidence="2 4" id="KW-0819">tRNA processing</keyword>
<comment type="caution">
    <text evidence="4">Lacks conserved residue(s) required for the propagation of feature annotation.</text>
</comment>
<dbReference type="GO" id="GO:0160147">
    <property type="term" value="F:tRNA pseudouridine(38-40) synthase activity"/>
    <property type="evidence" value="ECO:0007669"/>
    <property type="project" value="UniProtKB-EC"/>
</dbReference>
<evidence type="ECO:0000313" key="9">
    <source>
        <dbReference type="EMBL" id="SHK41388.1"/>
    </source>
</evidence>
<dbReference type="EMBL" id="FRAC01000011">
    <property type="protein sequence ID" value="SHK41388.1"/>
    <property type="molecule type" value="Genomic_DNA"/>
</dbReference>
<comment type="catalytic activity">
    <reaction evidence="4 7">
        <text>uridine(38/39/40) in tRNA = pseudouridine(38/39/40) in tRNA</text>
        <dbReference type="Rhea" id="RHEA:22376"/>
        <dbReference type="Rhea" id="RHEA-COMP:10085"/>
        <dbReference type="Rhea" id="RHEA-COMP:10087"/>
        <dbReference type="ChEBI" id="CHEBI:65314"/>
        <dbReference type="ChEBI" id="CHEBI:65315"/>
        <dbReference type="EC" id="5.4.99.12"/>
    </reaction>
</comment>
<dbReference type="InterPro" id="IPR001406">
    <property type="entry name" value="PsdUridine_synth_TruA"/>
</dbReference>
<dbReference type="InterPro" id="IPR020094">
    <property type="entry name" value="TruA/RsuA/RluB/E/F_N"/>
</dbReference>
<dbReference type="InterPro" id="IPR020097">
    <property type="entry name" value="PsdUridine_synth_TruA_a/b_dom"/>
</dbReference>
<dbReference type="Gene3D" id="3.30.70.580">
    <property type="entry name" value="Pseudouridine synthase I, catalytic domain, N-terminal subdomain"/>
    <property type="match status" value="1"/>
</dbReference>
<keyword evidence="3 4" id="KW-0413">Isomerase</keyword>
<dbReference type="GO" id="GO:0003723">
    <property type="term" value="F:RNA binding"/>
    <property type="evidence" value="ECO:0007669"/>
    <property type="project" value="InterPro"/>
</dbReference>
<dbReference type="EC" id="5.4.99.12" evidence="4"/>
<dbReference type="InterPro" id="IPR020095">
    <property type="entry name" value="PsdUridine_synth_TruA_C"/>
</dbReference>
<feature type="binding site" evidence="4 6">
    <location>
        <position position="115"/>
    </location>
    <ligand>
        <name>substrate</name>
    </ligand>
</feature>
<proteinExistence type="inferred from homology"/>
<dbReference type="HAMAP" id="MF_00171">
    <property type="entry name" value="TruA"/>
    <property type="match status" value="1"/>
</dbReference>
<evidence type="ECO:0000256" key="4">
    <source>
        <dbReference type="HAMAP-Rule" id="MF_00171"/>
    </source>
</evidence>
<evidence type="ECO:0000259" key="8">
    <source>
        <dbReference type="Pfam" id="PF01416"/>
    </source>
</evidence>
<feature type="domain" description="Pseudouridine synthase I TruA alpha/beta" evidence="8">
    <location>
        <begin position="11"/>
        <end position="106"/>
    </location>
</feature>
<evidence type="ECO:0000256" key="2">
    <source>
        <dbReference type="ARBA" id="ARBA00022694"/>
    </source>
</evidence>
<dbReference type="SUPFAM" id="SSF55120">
    <property type="entry name" value="Pseudouridine synthase"/>
    <property type="match status" value="1"/>
</dbReference>
<feature type="domain" description="Pseudouridine synthase I TruA alpha/beta" evidence="8">
    <location>
        <begin position="148"/>
        <end position="258"/>
    </location>
</feature>
<accession>A0A1M6SA24</accession>
<comment type="subunit">
    <text evidence="4">Homodimer.</text>
</comment>
<keyword evidence="10" id="KW-1185">Reference proteome</keyword>
<dbReference type="STRING" id="1121322.SAMN02745136_02463"/>
<sequence>MGNRNIKLILAYDGSGYAGWQRLKEEDRKRSVQSVLEETISLVLQEEIKVTGSGRTDKGVHATGQAANFKCHKNIAPQKMLAAINQALPEDIRVIELSEVPMDFHSRKSAAAKTYEYRFEIGEVPSVFLRKYVYAIPEEPDIPAMEKAAELLMGTHDFRAFSSEKREDYDTVRRIDKLLIEPVTVKGCQRESKQIKLLITGNGFLYNMVRIIAGTLLEVGQHKWEAEDINRILDSRRRENAGIKAPPEGLYLREVTFPVEINFKIK</sequence>
<dbReference type="AlphaFoldDB" id="A0A1M6SA24"/>
<dbReference type="RefSeq" id="WP_073276250.1">
    <property type="nucleotide sequence ID" value="NZ_FRAC01000011.1"/>
</dbReference>
<dbReference type="PANTHER" id="PTHR11142:SF0">
    <property type="entry name" value="TRNA PSEUDOURIDINE SYNTHASE-LIKE 1"/>
    <property type="match status" value="1"/>
</dbReference>
<dbReference type="CDD" id="cd02570">
    <property type="entry name" value="PseudoU_synth_EcTruA"/>
    <property type="match status" value="1"/>
</dbReference>
<dbReference type="Gene3D" id="3.30.70.660">
    <property type="entry name" value="Pseudouridine synthase I, catalytic domain, C-terminal subdomain"/>
    <property type="match status" value="1"/>
</dbReference>
<dbReference type="PANTHER" id="PTHR11142">
    <property type="entry name" value="PSEUDOURIDYLATE SYNTHASE"/>
    <property type="match status" value="1"/>
</dbReference>
<evidence type="ECO:0000256" key="6">
    <source>
        <dbReference type="PIRSR" id="PIRSR001430-2"/>
    </source>
</evidence>
<evidence type="ECO:0000256" key="7">
    <source>
        <dbReference type="RuleBase" id="RU003792"/>
    </source>
</evidence>
<evidence type="ECO:0000256" key="5">
    <source>
        <dbReference type="PIRSR" id="PIRSR001430-1"/>
    </source>
</evidence>
<dbReference type="FunFam" id="3.30.70.580:FF:000001">
    <property type="entry name" value="tRNA pseudouridine synthase A"/>
    <property type="match status" value="1"/>
</dbReference>
<organism evidence="9 10">
    <name type="scientific">Anaerocolumna jejuensis DSM 15929</name>
    <dbReference type="NCBI Taxonomy" id="1121322"/>
    <lineage>
        <taxon>Bacteria</taxon>
        <taxon>Bacillati</taxon>
        <taxon>Bacillota</taxon>
        <taxon>Clostridia</taxon>
        <taxon>Lachnospirales</taxon>
        <taxon>Lachnospiraceae</taxon>
        <taxon>Anaerocolumna</taxon>
    </lineage>
</organism>
<dbReference type="GO" id="GO:0031119">
    <property type="term" value="P:tRNA pseudouridine synthesis"/>
    <property type="evidence" value="ECO:0007669"/>
    <property type="project" value="UniProtKB-UniRule"/>
</dbReference>
<feature type="active site" description="Nucleophile" evidence="4 5">
    <location>
        <position position="57"/>
    </location>
</feature>
<protein>
    <recommendedName>
        <fullName evidence="4">tRNA pseudouridine synthase A</fullName>
        <ecNumber evidence="4">5.4.99.12</ecNumber>
    </recommendedName>
    <alternativeName>
        <fullName evidence="4">tRNA pseudouridine(38-40) synthase</fullName>
    </alternativeName>
    <alternativeName>
        <fullName evidence="4">tRNA pseudouridylate synthase I</fullName>
    </alternativeName>
    <alternativeName>
        <fullName evidence="4">tRNA-uridine isomerase I</fullName>
    </alternativeName>
</protein>
<reference evidence="9 10" key="1">
    <citation type="submission" date="2016-11" db="EMBL/GenBank/DDBJ databases">
        <authorList>
            <person name="Jaros S."/>
            <person name="Januszkiewicz K."/>
            <person name="Wedrychowicz H."/>
        </authorList>
    </citation>
    <scope>NUCLEOTIDE SEQUENCE [LARGE SCALE GENOMIC DNA]</scope>
    <source>
        <strain evidence="9 10">DSM 15929</strain>
    </source>
</reference>
<dbReference type="PIRSF" id="PIRSF001430">
    <property type="entry name" value="tRNA_psdUrid_synth"/>
    <property type="match status" value="1"/>
</dbReference>
<dbReference type="Pfam" id="PF01416">
    <property type="entry name" value="PseudoU_synth_1"/>
    <property type="match status" value="2"/>
</dbReference>
<dbReference type="OrthoDB" id="9811823at2"/>
<dbReference type="InterPro" id="IPR020103">
    <property type="entry name" value="PsdUridine_synth_cat_dom_sf"/>
</dbReference>